<gene>
    <name evidence="1" type="ORF">pO3Cd1.6</name>
</gene>
<organism evidence="1">
    <name type="scientific">uncultured Lysobacteraceae bacterium</name>
    <dbReference type="NCBI Taxonomy" id="211441"/>
    <lineage>
        <taxon>Bacteria</taxon>
        <taxon>Pseudomonadati</taxon>
        <taxon>Pseudomonadota</taxon>
        <taxon>Gammaproteobacteria</taxon>
        <taxon>Lysobacterales</taxon>
        <taxon>Lysobacteraceae</taxon>
        <taxon>environmental samples</taxon>
    </lineage>
</organism>
<evidence type="ECO:0000313" key="1">
    <source>
        <dbReference type="EMBL" id="AFR74967.1"/>
    </source>
</evidence>
<name>J9UGQ9_9GAMM</name>
<accession>J9UGQ9</accession>
<sequence length="220" mass="22811">MAKPVPGQPVEPVGAPLGLPSSVGTGACASACADAPSIERLNRDCYCVAVNQRILHAELEAVLGAHGLPVALADSHPNLFSALPVYVAREHLGLIADVVRAVEEATALPAYRSAVLAWAAEIAGYDPGSPGGLLGLDFHLGPHGPRLIEINTNPGGVLLNAVLGQALRACMPEFSAPPTDPAAVEDAVLEVMLTEWRLQRGAVPLECVAIVDASPDKQYL</sequence>
<proteinExistence type="predicted"/>
<dbReference type="AlphaFoldDB" id="J9UGQ9"/>
<protein>
    <recommendedName>
        <fullName evidence="2">ATP-grasp domain-containing protein</fullName>
    </recommendedName>
</protein>
<dbReference type="EMBL" id="JQ071498">
    <property type="protein sequence ID" value="AFR74967.1"/>
    <property type="molecule type" value="Genomic_DNA"/>
</dbReference>
<reference evidence="1" key="1">
    <citation type="submission" date="2011-11" db="EMBL/GenBank/DDBJ databases">
        <title>Metagenomic clone conferring cadmium resistance on Escherichia coli and its analysis.</title>
        <authorList>
            <person name="Deja-Sikora E."/>
            <person name="Golebiewski M."/>
            <person name="Tretyn A."/>
        </authorList>
    </citation>
    <scope>NUCLEOTIDE SEQUENCE</scope>
</reference>
<dbReference type="PROSITE" id="PS51257">
    <property type="entry name" value="PROKAR_LIPOPROTEIN"/>
    <property type="match status" value="1"/>
</dbReference>
<evidence type="ECO:0008006" key="2">
    <source>
        <dbReference type="Google" id="ProtNLM"/>
    </source>
</evidence>